<evidence type="ECO:0000259" key="8">
    <source>
        <dbReference type="Pfam" id="PF13359"/>
    </source>
</evidence>
<comment type="caution">
    <text evidence="9">The sequence shown here is derived from an EMBL/GenBank/DDBJ whole genome shotgun (WGS) entry which is preliminary data.</text>
</comment>
<dbReference type="AlphaFoldDB" id="A0AAE1LHQ1"/>
<dbReference type="GO" id="GO:0046872">
    <property type="term" value="F:metal ion binding"/>
    <property type="evidence" value="ECO:0007669"/>
    <property type="project" value="UniProtKB-KW"/>
</dbReference>
<accession>A0AAE1LHQ1</accession>
<keyword evidence="5" id="KW-0479">Metal-binding</keyword>
<dbReference type="InterPro" id="IPR045249">
    <property type="entry name" value="HARBI1-like"/>
</dbReference>
<dbReference type="EMBL" id="JAHWGI010000988">
    <property type="protein sequence ID" value="KAK3920073.1"/>
    <property type="molecule type" value="Genomic_DNA"/>
</dbReference>
<dbReference type="GO" id="GO:0005634">
    <property type="term" value="C:nucleus"/>
    <property type="evidence" value="ECO:0007669"/>
    <property type="project" value="UniProtKB-SubCell"/>
</dbReference>
<comment type="subcellular location">
    <subcellularLocation>
        <location evidence="2">Nucleus</location>
    </subcellularLocation>
</comment>
<evidence type="ECO:0000313" key="10">
    <source>
        <dbReference type="Proteomes" id="UP001219518"/>
    </source>
</evidence>
<dbReference type="Proteomes" id="UP001219518">
    <property type="component" value="Unassembled WGS sequence"/>
</dbReference>
<evidence type="ECO:0000256" key="3">
    <source>
        <dbReference type="ARBA" id="ARBA00006958"/>
    </source>
</evidence>
<organism evidence="9 10">
    <name type="scientific">Frankliniella fusca</name>
    <dbReference type="NCBI Taxonomy" id="407009"/>
    <lineage>
        <taxon>Eukaryota</taxon>
        <taxon>Metazoa</taxon>
        <taxon>Ecdysozoa</taxon>
        <taxon>Arthropoda</taxon>
        <taxon>Hexapoda</taxon>
        <taxon>Insecta</taxon>
        <taxon>Pterygota</taxon>
        <taxon>Neoptera</taxon>
        <taxon>Paraneoptera</taxon>
        <taxon>Thysanoptera</taxon>
        <taxon>Terebrantia</taxon>
        <taxon>Thripoidea</taxon>
        <taxon>Thripidae</taxon>
        <taxon>Frankliniella</taxon>
    </lineage>
</organism>
<evidence type="ECO:0000256" key="2">
    <source>
        <dbReference type="ARBA" id="ARBA00004123"/>
    </source>
</evidence>
<dbReference type="GO" id="GO:0004518">
    <property type="term" value="F:nuclease activity"/>
    <property type="evidence" value="ECO:0007669"/>
    <property type="project" value="UniProtKB-KW"/>
</dbReference>
<name>A0AAE1LHQ1_9NEOP</name>
<keyword evidence="10" id="KW-1185">Reference proteome</keyword>
<protein>
    <submittedName>
        <fullName evidence="9">Protein ANTAGONIST OF LIKE HETEROCHROMATIN PROTEIN 1</fullName>
    </submittedName>
</protein>
<dbReference type="PANTHER" id="PTHR22930">
    <property type="match status" value="1"/>
</dbReference>
<gene>
    <name evidence="9" type="ORF">KUF71_009360</name>
</gene>
<keyword evidence="6" id="KW-0378">Hydrolase</keyword>
<dbReference type="GO" id="GO:0016787">
    <property type="term" value="F:hydrolase activity"/>
    <property type="evidence" value="ECO:0007669"/>
    <property type="project" value="UniProtKB-KW"/>
</dbReference>
<evidence type="ECO:0000313" key="9">
    <source>
        <dbReference type="EMBL" id="KAK3920073.1"/>
    </source>
</evidence>
<reference evidence="9" key="2">
    <citation type="journal article" date="2023" name="BMC Genomics">
        <title>Pest status, molecular evolution, and epigenetic factors derived from the genome assembly of Frankliniella fusca, a thysanopteran phytovirus vector.</title>
        <authorList>
            <person name="Catto M.A."/>
            <person name="Labadie P.E."/>
            <person name="Jacobson A.L."/>
            <person name="Kennedy G.G."/>
            <person name="Srinivasan R."/>
            <person name="Hunt B.G."/>
        </authorList>
    </citation>
    <scope>NUCLEOTIDE SEQUENCE</scope>
    <source>
        <strain evidence="9">PL_HMW_Pooled</strain>
    </source>
</reference>
<proteinExistence type="inferred from homology"/>
<dbReference type="Pfam" id="PF13359">
    <property type="entry name" value="DDE_Tnp_4"/>
    <property type="match status" value="1"/>
</dbReference>
<evidence type="ECO:0000256" key="7">
    <source>
        <dbReference type="ARBA" id="ARBA00023242"/>
    </source>
</evidence>
<evidence type="ECO:0000256" key="1">
    <source>
        <dbReference type="ARBA" id="ARBA00001968"/>
    </source>
</evidence>
<reference evidence="9" key="1">
    <citation type="submission" date="2021-07" db="EMBL/GenBank/DDBJ databases">
        <authorList>
            <person name="Catto M.A."/>
            <person name="Jacobson A."/>
            <person name="Kennedy G."/>
            <person name="Labadie P."/>
            <person name="Hunt B.G."/>
            <person name="Srinivasan R."/>
        </authorList>
    </citation>
    <scope>NUCLEOTIDE SEQUENCE</scope>
    <source>
        <strain evidence="9">PL_HMW_Pooled</strain>
        <tissue evidence="9">Head</tissue>
    </source>
</reference>
<keyword evidence="7" id="KW-0539">Nucleus</keyword>
<evidence type="ECO:0000256" key="4">
    <source>
        <dbReference type="ARBA" id="ARBA00022722"/>
    </source>
</evidence>
<evidence type="ECO:0000256" key="5">
    <source>
        <dbReference type="ARBA" id="ARBA00022723"/>
    </source>
</evidence>
<dbReference type="InterPro" id="IPR027806">
    <property type="entry name" value="HARBI1_dom"/>
</dbReference>
<comment type="similarity">
    <text evidence="3">Belongs to the HARBI1 family.</text>
</comment>
<keyword evidence="4" id="KW-0540">Nuclease</keyword>
<dbReference type="PANTHER" id="PTHR22930:SF85">
    <property type="entry name" value="GH03217P-RELATED"/>
    <property type="match status" value="1"/>
</dbReference>
<evidence type="ECO:0000256" key="6">
    <source>
        <dbReference type="ARBA" id="ARBA00022801"/>
    </source>
</evidence>
<sequence>MNRATFEILVNTNTVQQYKVLRGLTVERTPIHESILMGLWIIFNKDTLCSCGLNFETAQSSGHLHYKNLIQILCEIGGRYVKWPHAQDRQHTSQFYEERFGFPGVIGAIDGTLVPITAPREQKQRYVDKNHNYSINVMLTYDHKRLIRDAFVGQLGSIHDSRIFRRSPLAQCLHSRDDMLSEGEHLVGDSGYVLTDKMTIPYRNDGHLVDSHRNINHLLAQCRASIERCNGLLKMRMQRTGKLFCKSINTTVMHLGACIVLHNFILLEGQEIDGMEIGEVPHINAYDAINAAREAGIQKRNNIRHILDERMDQYND</sequence>
<comment type="cofactor">
    <cofactor evidence="1">
        <name>a divalent metal cation</name>
        <dbReference type="ChEBI" id="CHEBI:60240"/>
    </cofactor>
</comment>
<feature type="domain" description="DDE Tnp4" evidence="8">
    <location>
        <begin position="109"/>
        <end position="263"/>
    </location>
</feature>